<name>A0A9W6VYT3_9ACTN</name>
<keyword evidence="3" id="KW-1185">Reference proteome</keyword>
<reference evidence="2" key="1">
    <citation type="submission" date="2023-03" db="EMBL/GenBank/DDBJ databases">
        <title>Actinoallomurus iriomotensis NBRC 103684.</title>
        <authorList>
            <person name="Ichikawa N."/>
            <person name="Sato H."/>
            <person name="Tonouchi N."/>
        </authorList>
    </citation>
    <scope>NUCLEOTIDE SEQUENCE</scope>
    <source>
        <strain evidence="2">NBRC 103684</strain>
    </source>
</reference>
<feature type="region of interest" description="Disordered" evidence="1">
    <location>
        <begin position="1"/>
        <end position="22"/>
    </location>
</feature>
<proteinExistence type="predicted"/>
<dbReference type="AlphaFoldDB" id="A0A9W6VYT3"/>
<dbReference type="Proteomes" id="UP001165074">
    <property type="component" value="Unassembled WGS sequence"/>
</dbReference>
<gene>
    <name evidence="2" type="ORF">Airi02_025680</name>
</gene>
<evidence type="ECO:0000313" key="3">
    <source>
        <dbReference type="Proteomes" id="UP001165074"/>
    </source>
</evidence>
<accession>A0A9W6VYT3</accession>
<evidence type="ECO:0000313" key="2">
    <source>
        <dbReference type="EMBL" id="GLY84639.1"/>
    </source>
</evidence>
<evidence type="ECO:0000256" key="1">
    <source>
        <dbReference type="SAM" id="MobiDB-lite"/>
    </source>
</evidence>
<dbReference type="EMBL" id="BSTK01000003">
    <property type="protein sequence ID" value="GLY84639.1"/>
    <property type="molecule type" value="Genomic_DNA"/>
</dbReference>
<sequence>MPVAAGAGPSWKASDGDARGGPRACRAVAAARPGGLRCDMAGVPSADRIDAASPEAVLIKKPSFQWI</sequence>
<protein>
    <submittedName>
        <fullName evidence="2">Uncharacterized protein</fullName>
    </submittedName>
</protein>
<comment type="caution">
    <text evidence="2">The sequence shown here is derived from an EMBL/GenBank/DDBJ whole genome shotgun (WGS) entry which is preliminary data.</text>
</comment>
<organism evidence="2 3">
    <name type="scientific">Actinoallomurus iriomotensis</name>
    <dbReference type="NCBI Taxonomy" id="478107"/>
    <lineage>
        <taxon>Bacteria</taxon>
        <taxon>Bacillati</taxon>
        <taxon>Actinomycetota</taxon>
        <taxon>Actinomycetes</taxon>
        <taxon>Streptosporangiales</taxon>
        <taxon>Thermomonosporaceae</taxon>
        <taxon>Actinoallomurus</taxon>
    </lineage>
</organism>